<comment type="similarity">
    <text evidence="5">Belongs to the RAD23 family.</text>
</comment>
<dbReference type="PROSITE" id="PS50053">
    <property type="entry name" value="UBIQUITIN_2"/>
    <property type="match status" value="1"/>
</dbReference>
<dbReference type="InterPro" id="IPR015940">
    <property type="entry name" value="UBA"/>
</dbReference>
<dbReference type="GO" id="GO:0005829">
    <property type="term" value="C:cytosol"/>
    <property type="evidence" value="ECO:0007669"/>
    <property type="project" value="TreeGrafter"/>
</dbReference>
<evidence type="ECO:0000256" key="4">
    <source>
        <dbReference type="ARBA" id="ARBA00023242"/>
    </source>
</evidence>
<dbReference type="CDD" id="cd14281">
    <property type="entry name" value="UBA2_Rad23_like"/>
    <property type="match status" value="1"/>
</dbReference>
<comment type="function">
    <text evidence="5">Multiubiquitin chain receptor involved in modulation of proteasomal degradation. Involved in nucleotide excision repair.</text>
</comment>
<proteinExistence type="inferred from homology"/>
<protein>
    <recommendedName>
        <fullName evidence="5">UV excision repair protein RAD23</fullName>
    </recommendedName>
</protein>
<dbReference type="SUPFAM" id="SSF54236">
    <property type="entry name" value="Ubiquitin-like"/>
    <property type="match status" value="1"/>
</dbReference>
<organism evidence="9 10">
    <name type="scientific">Blepharisma stoltei</name>
    <dbReference type="NCBI Taxonomy" id="1481888"/>
    <lineage>
        <taxon>Eukaryota</taxon>
        <taxon>Sar</taxon>
        <taxon>Alveolata</taxon>
        <taxon>Ciliophora</taxon>
        <taxon>Postciliodesmatophora</taxon>
        <taxon>Heterotrichea</taxon>
        <taxon>Heterotrichida</taxon>
        <taxon>Blepharismidae</taxon>
        <taxon>Blepharisma</taxon>
    </lineage>
</organism>
<dbReference type="InterPro" id="IPR036353">
    <property type="entry name" value="XPC-bd_sf"/>
</dbReference>
<evidence type="ECO:0000256" key="3">
    <source>
        <dbReference type="ARBA" id="ARBA00023204"/>
    </source>
</evidence>
<dbReference type="Gene3D" id="1.10.8.10">
    <property type="entry name" value="DNA helicase RuvA subunit, C-terminal domain"/>
    <property type="match status" value="2"/>
</dbReference>
<evidence type="ECO:0000256" key="6">
    <source>
        <dbReference type="SAM" id="MobiDB-lite"/>
    </source>
</evidence>
<dbReference type="Gene3D" id="1.10.10.540">
    <property type="entry name" value="XPC-binding domain"/>
    <property type="match status" value="1"/>
</dbReference>
<dbReference type="GO" id="GO:0043130">
    <property type="term" value="F:ubiquitin binding"/>
    <property type="evidence" value="ECO:0007669"/>
    <property type="project" value="UniProtKB-UniRule"/>
</dbReference>
<accession>A0AAU9IM75</accession>
<dbReference type="SMART" id="SM00165">
    <property type="entry name" value="UBA"/>
    <property type="match status" value="2"/>
</dbReference>
<dbReference type="InterPro" id="IPR004806">
    <property type="entry name" value="Rad23"/>
</dbReference>
<dbReference type="FunFam" id="1.10.8.10:FF:000003">
    <property type="entry name" value="UV excision repair protein RAD23 homolog"/>
    <property type="match status" value="1"/>
</dbReference>
<dbReference type="GO" id="GO:0043161">
    <property type="term" value="P:proteasome-mediated ubiquitin-dependent protein catabolic process"/>
    <property type="evidence" value="ECO:0007669"/>
    <property type="project" value="UniProtKB-UniRule"/>
</dbReference>
<evidence type="ECO:0000256" key="1">
    <source>
        <dbReference type="ARBA" id="ARBA00022737"/>
    </source>
</evidence>
<feature type="region of interest" description="Disordered" evidence="6">
    <location>
        <begin position="144"/>
        <end position="171"/>
    </location>
</feature>
<dbReference type="PRINTS" id="PR01839">
    <property type="entry name" value="RAD23PROTEIN"/>
</dbReference>
<sequence length="295" mass="33583">MIIQIKNLRGEQTSLEIEPHFKVIELKRLIQTNQGHAVESQKLLYKGKILDDEKPLTDYQITENAILVLMVTHKKAPERPQPEQNQPADILVPQRQEAPAQLNEADVARLMEMGYSREEVVAALTAAHNNSAIAIEFLMSGYAPMPEGEGESAEYEEEEDEEDPGEPGEEITSTTFDFLLQSPEFQSIREVILQNPEELNVFLQQLETTNPELLTLINDNMDEFIRVLGGRRRQRGAVQIHLTPEEENDVRELIQLGFSQEDVIQVYLSCDKNKEMAASLLFENFQQNFQGQGFS</sequence>
<dbReference type="SUPFAM" id="SSF101238">
    <property type="entry name" value="XPC-binding domain"/>
    <property type="match status" value="1"/>
</dbReference>
<dbReference type="Pfam" id="PF09280">
    <property type="entry name" value="XPC-binding"/>
    <property type="match status" value="1"/>
</dbReference>
<gene>
    <name evidence="9" type="ORF">BSTOLATCC_MIC7671</name>
</gene>
<dbReference type="GO" id="GO:0031593">
    <property type="term" value="F:polyubiquitin modification-dependent protein binding"/>
    <property type="evidence" value="ECO:0007669"/>
    <property type="project" value="UniProtKB-UniRule"/>
</dbReference>
<evidence type="ECO:0000259" key="7">
    <source>
        <dbReference type="PROSITE" id="PS50030"/>
    </source>
</evidence>
<dbReference type="InterPro" id="IPR015360">
    <property type="entry name" value="XPC-bd"/>
</dbReference>
<dbReference type="GO" id="GO:0006289">
    <property type="term" value="P:nucleotide-excision repair"/>
    <property type="evidence" value="ECO:0007669"/>
    <property type="project" value="UniProtKB-UniRule"/>
</dbReference>
<evidence type="ECO:0000313" key="10">
    <source>
        <dbReference type="Proteomes" id="UP001162131"/>
    </source>
</evidence>
<dbReference type="Proteomes" id="UP001162131">
    <property type="component" value="Unassembled WGS sequence"/>
</dbReference>
<dbReference type="InterPro" id="IPR029071">
    <property type="entry name" value="Ubiquitin-like_domsf"/>
</dbReference>
<dbReference type="SUPFAM" id="SSF46934">
    <property type="entry name" value="UBA-like"/>
    <property type="match status" value="2"/>
</dbReference>
<feature type="domain" description="Ubiquitin-like" evidence="8">
    <location>
        <begin position="1"/>
        <end position="76"/>
    </location>
</feature>
<feature type="domain" description="UBA" evidence="7">
    <location>
        <begin position="101"/>
        <end position="141"/>
    </location>
</feature>
<evidence type="ECO:0000313" key="9">
    <source>
        <dbReference type="EMBL" id="CAG9312879.1"/>
    </source>
</evidence>
<dbReference type="GO" id="GO:0005654">
    <property type="term" value="C:nucleoplasm"/>
    <property type="evidence" value="ECO:0007669"/>
    <property type="project" value="TreeGrafter"/>
</dbReference>
<dbReference type="PROSITE" id="PS50030">
    <property type="entry name" value="UBA"/>
    <property type="match status" value="2"/>
</dbReference>
<keyword evidence="5" id="KW-0963">Cytoplasm</keyword>
<dbReference type="GO" id="GO:0070628">
    <property type="term" value="F:proteasome binding"/>
    <property type="evidence" value="ECO:0007669"/>
    <property type="project" value="TreeGrafter"/>
</dbReference>
<dbReference type="InterPro" id="IPR009060">
    <property type="entry name" value="UBA-like_sf"/>
</dbReference>
<comment type="subcellular location">
    <subcellularLocation>
        <location evidence="5">Nucleus</location>
    </subcellularLocation>
    <subcellularLocation>
        <location evidence="5">Cytoplasm</location>
    </subcellularLocation>
</comment>
<dbReference type="Pfam" id="PF00627">
    <property type="entry name" value="UBA"/>
    <property type="match status" value="2"/>
</dbReference>
<keyword evidence="3 5" id="KW-0234">DNA repair</keyword>
<dbReference type="Gene3D" id="3.10.20.90">
    <property type="entry name" value="Phosphatidylinositol 3-kinase Catalytic Subunit, Chain A, domain 1"/>
    <property type="match status" value="1"/>
</dbReference>
<keyword evidence="10" id="KW-1185">Reference proteome</keyword>
<dbReference type="PANTHER" id="PTHR10621">
    <property type="entry name" value="UV EXCISION REPAIR PROTEIN RAD23"/>
    <property type="match status" value="1"/>
</dbReference>
<comment type="caution">
    <text evidence="9">The sequence shown here is derived from an EMBL/GenBank/DDBJ whole genome shotgun (WGS) entry which is preliminary data.</text>
</comment>
<keyword evidence="4 5" id="KW-0539">Nucleus</keyword>
<keyword evidence="2 5" id="KW-0227">DNA damage</keyword>
<dbReference type="Pfam" id="PF00240">
    <property type="entry name" value="ubiquitin"/>
    <property type="match status" value="1"/>
</dbReference>
<reference evidence="9" key="1">
    <citation type="submission" date="2021-09" db="EMBL/GenBank/DDBJ databases">
        <authorList>
            <consortium name="AG Swart"/>
            <person name="Singh M."/>
            <person name="Singh A."/>
            <person name="Seah K."/>
            <person name="Emmerich C."/>
        </authorList>
    </citation>
    <scope>NUCLEOTIDE SEQUENCE</scope>
    <source>
        <strain evidence="9">ATCC30299</strain>
    </source>
</reference>
<feature type="domain" description="UBA" evidence="7">
    <location>
        <begin position="244"/>
        <end position="284"/>
    </location>
</feature>
<evidence type="ECO:0000256" key="2">
    <source>
        <dbReference type="ARBA" id="ARBA00022763"/>
    </source>
</evidence>
<dbReference type="EMBL" id="CAJZBQ010000009">
    <property type="protein sequence ID" value="CAG9312879.1"/>
    <property type="molecule type" value="Genomic_DNA"/>
</dbReference>
<keyword evidence="1" id="KW-0677">Repeat</keyword>
<name>A0AAU9IM75_9CILI</name>
<feature type="compositionally biased region" description="Acidic residues" evidence="6">
    <location>
        <begin position="148"/>
        <end position="169"/>
    </location>
</feature>
<evidence type="ECO:0000256" key="5">
    <source>
        <dbReference type="RuleBase" id="RU367049"/>
    </source>
</evidence>
<dbReference type="SMART" id="SM00213">
    <property type="entry name" value="UBQ"/>
    <property type="match status" value="1"/>
</dbReference>
<dbReference type="AlphaFoldDB" id="A0AAU9IM75"/>
<evidence type="ECO:0000259" key="8">
    <source>
        <dbReference type="PROSITE" id="PS50053"/>
    </source>
</evidence>
<dbReference type="CDD" id="cd01805">
    <property type="entry name" value="Ubl_Rad23"/>
    <property type="match status" value="1"/>
</dbReference>
<dbReference type="GO" id="GO:0003684">
    <property type="term" value="F:damaged DNA binding"/>
    <property type="evidence" value="ECO:0007669"/>
    <property type="project" value="UniProtKB-UniRule"/>
</dbReference>
<dbReference type="PANTHER" id="PTHR10621:SF0">
    <property type="entry name" value="UV EXCISION REPAIR PROTEIN RAD23"/>
    <property type="match status" value="1"/>
</dbReference>
<dbReference type="InterPro" id="IPR000626">
    <property type="entry name" value="Ubiquitin-like_dom"/>
</dbReference>
<dbReference type="FunFam" id="1.10.8.10:FF:000002">
    <property type="entry name" value="UV excision repair protein RAD23 homolog"/>
    <property type="match status" value="1"/>
</dbReference>